<feature type="transmembrane region" description="Helical" evidence="5">
    <location>
        <begin position="95"/>
        <end position="116"/>
    </location>
</feature>
<name>A0A3D9V1T1_THECX</name>
<keyword evidence="2 5" id="KW-0812">Transmembrane</keyword>
<dbReference type="UniPathway" id="UPA00895"/>
<dbReference type="GO" id="GO:0030416">
    <property type="term" value="P:methylamine metabolic process"/>
    <property type="evidence" value="ECO:0007669"/>
    <property type="project" value="InterPro"/>
</dbReference>
<feature type="domain" description="Methylamine utilisation protein MauE" evidence="6">
    <location>
        <begin position="25"/>
        <end position="157"/>
    </location>
</feature>
<dbReference type="GO" id="GO:0016020">
    <property type="term" value="C:membrane"/>
    <property type="evidence" value="ECO:0007669"/>
    <property type="project" value="UniProtKB-SubCell"/>
</dbReference>
<gene>
    <name evidence="7" type="ORF">DFJ64_0108</name>
</gene>
<reference evidence="7 8" key="1">
    <citation type="submission" date="2018-08" db="EMBL/GenBank/DDBJ databases">
        <title>Sequencing the genomes of 1000 actinobacteria strains.</title>
        <authorList>
            <person name="Klenk H.-P."/>
        </authorList>
    </citation>
    <scope>NUCLEOTIDE SEQUENCE [LARGE SCALE GENOMIC DNA]</scope>
    <source>
        <strain evidence="7 8">DSM 22891</strain>
    </source>
</reference>
<dbReference type="RefSeq" id="WP_245940866.1">
    <property type="nucleotide sequence ID" value="NZ_QTUC01000001.1"/>
</dbReference>
<dbReference type="InterPro" id="IPR009908">
    <property type="entry name" value="Methylamine_util_MauE"/>
</dbReference>
<organism evidence="7 8">
    <name type="scientific">Thermasporomyces composti</name>
    <dbReference type="NCBI Taxonomy" id="696763"/>
    <lineage>
        <taxon>Bacteria</taxon>
        <taxon>Bacillati</taxon>
        <taxon>Actinomycetota</taxon>
        <taxon>Actinomycetes</taxon>
        <taxon>Propionibacteriales</taxon>
        <taxon>Nocardioidaceae</taxon>
        <taxon>Thermasporomyces</taxon>
    </lineage>
</organism>
<evidence type="ECO:0000256" key="4">
    <source>
        <dbReference type="ARBA" id="ARBA00023136"/>
    </source>
</evidence>
<proteinExistence type="predicted"/>
<dbReference type="AlphaFoldDB" id="A0A3D9V1T1"/>
<evidence type="ECO:0000313" key="8">
    <source>
        <dbReference type="Proteomes" id="UP000256485"/>
    </source>
</evidence>
<dbReference type="Proteomes" id="UP000256485">
    <property type="component" value="Unassembled WGS sequence"/>
</dbReference>
<evidence type="ECO:0000256" key="2">
    <source>
        <dbReference type="ARBA" id="ARBA00022692"/>
    </source>
</evidence>
<protein>
    <submittedName>
        <fullName evidence="7">Putative membrane protein YphA (DoxX/SURF4 family)</fullName>
    </submittedName>
</protein>
<sequence length="185" mass="18960">MSKTDVHAEPASGTAAPSRLAVVTPWISVLARLVLGGVLVVAAIAKLSQSPAEQVRAVRAYQLLPHGVDAAVAYTLPFVELVLAIALIVGVATRIAAVASGVLMLAFVIGVASVWARGLSIDCGCFGGGGPVEPGETRYLEEILRDIGLMVAAGWLAVVGPGRFALSSAMSRPSSSGEDLDRGEE</sequence>
<keyword evidence="3 5" id="KW-1133">Transmembrane helix</keyword>
<dbReference type="EMBL" id="QTUC01000001">
    <property type="protein sequence ID" value="REF34743.1"/>
    <property type="molecule type" value="Genomic_DNA"/>
</dbReference>
<keyword evidence="8" id="KW-1185">Reference proteome</keyword>
<accession>A0A3D9V1T1</accession>
<feature type="transmembrane region" description="Helical" evidence="5">
    <location>
        <begin position="68"/>
        <end position="89"/>
    </location>
</feature>
<evidence type="ECO:0000259" key="6">
    <source>
        <dbReference type="Pfam" id="PF07291"/>
    </source>
</evidence>
<comment type="subcellular location">
    <subcellularLocation>
        <location evidence="1">Membrane</location>
        <topology evidence="1">Multi-pass membrane protein</topology>
    </subcellularLocation>
</comment>
<evidence type="ECO:0000256" key="3">
    <source>
        <dbReference type="ARBA" id="ARBA00022989"/>
    </source>
</evidence>
<feature type="transmembrane region" description="Helical" evidence="5">
    <location>
        <begin position="26"/>
        <end position="47"/>
    </location>
</feature>
<evidence type="ECO:0000256" key="1">
    <source>
        <dbReference type="ARBA" id="ARBA00004141"/>
    </source>
</evidence>
<comment type="caution">
    <text evidence="7">The sequence shown here is derived from an EMBL/GenBank/DDBJ whole genome shotgun (WGS) entry which is preliminary data.</text>
</comment>
<feature type="transmembrane region" description="Helical" evidence="5">
    <location>
        <begin position="147"/>
        <end position="166"/>
    </location>
</feature>
<evidence type="ECO:0000313" key="7">
    <source>
        <dbReference type="EMBL" id="REF34743.1"/>
    </source>
</evidence>
<dbReference type="Pfam" id="PF07291">
    <property type="entry name" value="MauE"/>
    <property type="match status" value="1"/>
</dbReference>
<evidence type="ECO:0000256" key="5">
    <source>
        <dbReference type="SAM" id="Phobius"/>
    </source>
</evidence>
<keyword evidence="4 5" id="KW-0472">Membrane</keyword>